<comment type="subcellular location">
    <subcellularLocation>
        <location evidence="1">Membrane</location>
        <topology evidence="1">Multi-pass membrane protein</topology>
    </subcellularLocation>
</comment>
<feature type="transmembrane region" description="Helical" evidence="6">
    <location>
        <begin position="100"/>
        <end position="122"/>
    </location>
</feature>
<feature type="domain" description="Major facilitator superfamily (MFS) profile" evidence="7">
    <location>
        <begin position="62"/>
        <end position="584"/>
    </location>
</feature>
<keyword evidence="5 6" id="KW-0472">Membrane</keyword>
<dbReference type="GO" id="GO:0016020">
    <property type="term" value="C:membrane"/>
    <property type="evidence" value="ECO:0007669"/>
    <property type="project" value="UniProtKB-SubCell"/>
</dbReference>
<evidence type="ECO:0000256" key="6">
    <source>
        <dbReference type="SAM" id="Phobius"/>
    </source>
</evidence>
<dbReference type="PRINTS" id="PR01035">
    <property type="entry name" value="TCRTETA"/>
</dbReference>
<name>A0A151ZS81_TIELA</name>
<dbReference type="CDD" id="cd17330">
    <property type="entry name" value="MFS_SLC46_TetA_like"/>
    <property type="match status" value="1"/>
</dbReference>
<dbReference type="InterPro" id="IPR020846">
    <property type="entry name" value="MFS_dom"/>
</dbReference>
<evidence type="ECO:0000256" key="4">
    <source>
        <dbReference type="ARBA" id="ARBA00022989"/>
    </source>
</evidence>
<sequence>MIPVGNQQEDINNTSTIIITSERAPIDSDGANNDIQLIGRDEDIEVQTVAVVEQTTPIPKIKILAIFIIMLCDAINAVSIYPYVNFMVKSFNLTENEKVLGYYVGVLASSYYASQLFSSFFWGWFSNRYGRRPAVLCGLVGAMVSLFGFGISRHYGMAIFFRFTSGLLNGNVSVAKTMLSEITDSSNQARAFSFIGLSWSIGGIVAPLIGGVTSNICSQSKISINPSSIVCQYPYLLPNLICIALSMIGLILAIIYLQETISFKINTKKKKSGGVVAGLKSLWSKISGWKPTHQPLVENEVGSVNEDDGLGNLKKISSMDMDIFGLEELERNELEDDLDDSDDDYSEGPRSVWELIKDKPVLYSCVIYALLGFMFTIFDECFPLYSAITRSVNPDTGKLEGGGYGFTSVNIGLIQSCSGLFALFIQTFIFPPMVRKTGLVNAFKLSMIIVLPSWILLPSLSNMTVLQYGETEVQHTTLFWCLLFPSYMFQAFAGEISFISIIIMISNSALPKDIALVNSIGMFLVSISRTLGPTIGSSILAFSLSHDFPFPLDYRFIFVLQFIFCVGILLLAHFVLPLTLNHTKEKSILLSEYNIKKEISEKDLKELDSNKI</sequence>
<dbReference type="InParanoid" id="A0A151ZS81"/>
<dbReference type="SUPFAM" id="SSF103473">
    <property type="entry name" value="MFS general substrate transporter"/>
    <property type="match status" value="1"/>
</dbReference>
<feature type="transmembrane region" description="Helical" evidence="6">
    <location>
        <begin position="477"/>
        <end position="503"/>
    </location>
</feature>
<evidence type="ECO:0000256" key="5">
    <source>
        <dbReference type="ARBA" id="ARBA00023136"/>
    </source>
</evidence>
<dbReference type="OrthoDB" id="419616at2759"/>
<feature type="transmembrane region" description="Helical" evidence="6">
    <location>
        <begin position="63"/>
        <end position="84"/>
    </location>
</feature>
<proteinExistence type="predicted"/>
<protein>
    <recommendedName>
        <fullName evidence="7">Major facilitator superfamily (MFS) profile domain-containing protein</fullName>
    </recommendedName>
</protein>
<feature type="transmembrane region" description="Helical" evidence="6">
    <location>
        <begin position="236"/>
        <end position="257"/>
    </location>
</feature>
<evidence type="ECO:0000256" key="3">
    <source>
        <dbReference type="ARBA" id="ARBA00022692"/>
    </source>
</evidence>
<keyword evidence="2" id="KW-0813">Transport</keyword>
<evidence type="ECO:0000256" key="2">
    <source>
        <dbReference type="ARBA" id="ARBA00022448"/>
    </source>
</evidence>
<accession>A0A151ZS81</accession>
<keyword evidence="4 6" id="KW-1133">Transmembrane helix</keyword>
<feature type="transmembrane region" description="Helical" evidence="6">
    <location>
        <begin position="404"/>
        <end position="425"/>
    </location>
</feature>
<keyword evidence="3 6" id="KW-0812">Transmembrane</keyword>
<dbReference type="PANTHER" id="PTHR23504:SF4">
    <property type="entry name" value="MAJOR FACILITATOR SUPERFAMILY (MFS) PROFILE DOMAIN-CONTAINING PROTEIN"/>
    <property type="match status" value="1"/>
</dbReference>
<feature type="transmembrane region" description="Helical" evidence="6">
    <location>
        <begin position="515"/>
        <end position="542"/>
    </location>
</feature>
<dbReference type="InterPro" id="IPR001958">
    <property type="entry name" value="Tet-R_TetA/multi-R_MdtG-like"/>
</dbReference>
<organism evidence="8 9">
    <name type="scientific">Tieghemostelium lacteum</name>
    <name type="common">Slime mold</name>
    <name type="synonym">Dictyostelium lacteum</name>
    <dbReference type="NCBI Taxonomy" id="361077"/>
    <lineage>
        <taxon>Eukaryota</taxon>
        <taxon>Amoebozoa</taxon>
        <taxon>Evosea</taxon>
        <taxon>Eumycetozoa</taxon>
        <taxon>Dictyostelia</taxon>
        <taxon>Dictyosteliales</taxon>
        <taxon>Raperosteliaceae</taxon>
        <taxon>Tieghemostelium</taxon>
    </lineage>
</organism>
<dbReference type="OMA" id="PWKELQP"/>
<dbReference type="InterPro" id="IPR011701">
    <property type="entry name" value="MFS"/>
</dbReference>
<dbReference type="GO" id="GO:0022857">
    <property type="term" value="F:transmembrane transporter activity"/>
    <property type="evidence" value="ECO:0007669"/>
    <property type="project" value="InterPro"/>
</dbReference>
<dbReference type="InterPro" id="IPR036259">
    <property type="entry name" value="MFS_trans_sf"/>
</dbReference>
<comment type="caution">
    <text evidence="8">The sequence shown here is derived from an EMBL/GenBank/DDBJ whole genome shotgun (WGS) entry which is preliminary data.</text>
</comment>
<feature type="transmembrane region" description="Helical" evidence="6">
    <location>
        <begin position="554"/>
        <end position="576"/>
    </location>
</feature>
<dbReference type="Pfam" id="PF07690">
    <property type="entry name" value="MFS_1"/>
    <property type="match status" value="1"/>
</dbReference>
<dbReference type="Gene3D" id="1.20.1250.20">
    <property type="entry name" value="MFS general substrate transporter like domains"/>
    <property type="match status" value="1"/>
</dbReference>
<dbReference type="PANTHER" id="PTHR23504">
    <property type="entry name" value="MAJOR FACILITATOR SUPERFAMILY DOMAIN-CONTAINING PROTEIN 10"/>
    <property type="match status" value="1"/>
</dbReference>
<evidence type="ECO:0000256" key="1">
    <source>
        <dbReference type="ARBA" id="ARBA00004141"/>
    </source>
</evidence>
<dbReference type="PROSITE" id="PS50850">
    <property type="entry name" value="MFS"/>
    <property type="match status" value="1"/>
</dbReference>
<evidence type="ECO:0000313" key="9">
    <source>
        <dbReference type="Proteomes" id="UP000076078"/>
    </source>
</evidence>
<keyword evidence="9" id="KW-1185">Reference proteome</keyword>
<reference evidence="8 9" key="1">
    <citation type="submission" date="2015-12" db="EMBL/GenBank/DDBJ databases">
        <title>Dictyostelia acquired genes for synthesis and detection of signals that induce cell-type specialization by lateral gene transfer from prokaryotes.</title>
        <authorList>
            <person name="Gloeckner G."/>
            <person name="Schaap P."/>
        </authorList>
    </citation>
    <scope>NUCLEOTIDE SEQUENCE [LARGE SCALE GENOMIC DNA]</scope>
    <source>
        <strain evidence="8 9">TK</strain>
    </source>
</reference>
<dbReference type="AlphaFoldDB" id="A0A151ZS81"/>
<feature type="transmembrane region" description="Helical" evidence="6">
    <location>
        <begin position="134"/>
        <end position="151"/>
    </location>
</feature>
<feature type="transmembrane region" description="Helical" evidence="6">
    <location>
        <begin position="360"/>
        <end position="378"/>
    </location>
</feature>
<feature type="transmembrane region" description="Helical" evidence="6">
    <location>
        <begin position="437"/>
        <end position="457"/>
    </location>
</feature>
<evidence type="ECO:0000313" key="8">
    <source>
        <dbReference type="EMBL" id="KYQ96881.1"/>
    </source>
</evidence>
<dbReference type="EMBL" id="LODT01000021">
    <property type="protein sequence ID" value="KYQ96881.1"/>
    <property type="molecule type" value="Genomic_DNA"/>
</dbReference>
<dbReference type="Proteomes" id="UP000076078">
    <property type="component" value="Unassembled WGS sequence"/>
</dbReference>
<evidence type="ECO:0000259" key="7">
    <source>
        <dbReference type="PROSITE" id="PS50850"/>
    </source>
</evidence>
<gene>
    <name evidence="8" type="ORF">DLAC_04195</name>
</gene>